<reference evidence="2 3" key="1">
    <citation type="journal article" date="2013" name="Curr. Biol.">
        <title>The Genome of the Foraminiferan Reticulomyxa filosa.</title>
        <authorList>
            <person name="Glockner G."/>
            <person name="Hulsmann N."/>
            <person name="Schleicher M."/>
            <person name="Noegel A.A."/>
            <person name="Eichinger L."/>
            <person name="Gallinger C."/>
            <person name="Pawlowski J."/>
            <person name="Sierra R."/>
            <person name="Euteneuer U."/>
            <person name="Pillet L."/>
            <person name="Moustafa A."/>
            <person name="Platzer M."/>
            <person name="Groth M."/>
            <person name="Szafranski K."/>
            <person name="Schliwa M."/>
        </authorList>
    </citation>
    <scope>NUCLEOTIDE SEQUENCE [LARGE SCALE GENOMIC DNA]</scope>
</reference>
<dbReference type="AlphaFoldDB" id="X6M9A3"/>
<feature type="region of interest" description="Disordered" evidence="1">
    <location>
        <begin position="1"/>
        <end position="34"/>
    </location>
</feature>
<feature type="non-terminal residue" evidence="2">
    <location>
        <position position="1"/>
    </location>
</feature>
<comment type="caution">
    <text evidence="2">The sequence shown here is derived from an EMBL/GenBank/DDBJ whole genome shotgun (WGS) entry which is preliminary data.</text>
</comment>
<organism evidence="2 3">
    <name type="scientific">Reticulomyxa filosa</name>
    <dbReference type="NCBI Taxonomy" id="46433"/>
    <lineage>
        <taxon>Eukaryota</taxon>
        <taxon>Sar</taxon>
        <taxon>Rhizaria</taxon>
        <taxon>Retaria</taxon>
        <taxon>Foraminifera</taxon>
        <taxon>Monothalamids</taxon>
        <taxon>Reticulomyxidae</taxon>
        <taxon>Reticulomyxa</taxon>
    </lineage>
</organism>
<feature type="compositionally biased region" description="Basic and acidic residues" evidence="1">
    <location>
        <begin position="8"/>
        <end position="33"/>
    </location>
</feature>
<feature type="non-terminal residue" evidence="2">
    <location>
        <position position="210"/>
    </location>
</feature>
<evidence type="ECO:0000313" key="2">
    <source>
        <dbReference type="EMBL" id="ETO10583.1"/>
    </source>
</evidence>
<proteinExistence type="predicted"/>
<accession>X6M9A3</accession>
<evidence type="ECO:0000256" key="1">
    <source>
        <dbReference type="SAM" id="MobiDB-lite"/>
    </source>
</evidence>
<sequence length="210" mass="23896">NDNDNDNNNDKDDKNEKKDNGHDIQLHKEKEPTNDQAYSVHYNYKMHKSRNSFGYSKQRGRNRSMDMEYSLNLDSYGLVPETTREHMSTSTRENSMEPVALSAFAESKFVPVLAPPSSHFAPVERTEGDKHSLILRSPTSDAVFSHSALPLFHLSDVSRPAHIPILPSSNLIQVVDRTCDTLFKVSNVLDDCHLLLKEYVVLFCVYINVN</sequence>
<dbReference type="Proteomes" id="UP000023152">
    <property type="component" value="Unassembled WGS sequence"/>
</dbReference>
<dbReference type="EMBL" id="ASPP01023375">
    <property type="protein sequence ID" value="ETO10583.1"/>
    <property type="molecule type" value="Genomic_DNA"/>
</dbReference>
<gene>
    <name evidence="2" type="ORF">RFI_26794</name>
</gene>
<keyword evidence="3" id="KW-1185">Reference proteome</keyword>
<name>X6M9A3_RETFI</name>
<evidence type="ECO:0000313" key="3">
    <source>
        <dbReference type="Proteomes" id="UP000023152"/>
    </source>
</evidence>
<protein>
    <submittedName>
        <fullName evidence="2">Uncharacterized protein</fullName>
    </submittedName>
</protein>